<dbReference type="PROSITE" id="PS50082">
    <property type="entry name" value="WD_REPEATS_2"/>
    <property type="match status" value="1"/>
</dbReference>
<sequence length="170" mass="18606">MIMMVKEVWDMEDLICIRTYEAHTRPIHAVAAKPNSSNQFATASFDTHVTLWDILVSSPATREVAQRSGVAQGEALRLVELNVSQLLGEGARRSGVAQGKAPRLVELYVNQLLGESARRSDVAQGEAPRLVELYISQLLGEGARRSGVAQGEAPRLVELPGLFRRTSVSR</sequence>
<dbReference type="InterPro" id="IPR036322">
    <property type="entry name" value="WD40_repeat_dom_sf"/>
</dbReference>
<organism evidence="2 3">
    <name type="scientific">Operophtera brumata</name>
    <name type="common">Winter moth</name>
    <name type="synonym">Phalaena brumata</name>
    <dbReference type="NCBI Taxonomy" id="104452"/>
    <lineage>
        <taxon>Eukaryota</taxon>
        <taxon>Metazoa</taxon>
        <taxon>Ecdysozoa</taxon>
        <taxon>Arthropoda</taxon>
        <taxon>Hexapoda</taxon>
        <taxon>Insecta</taxon>
        <taxon>Pterygota</taxon>
        <taxon>Neoptera</taxon>
        <taxon>Endopterygota</taxon>
        <taxon>Lepidoptera</taxon>
        <taxon>Glossata</taxon>
        <taxon>Ditrysia</taxon>
        <taxon>Geometroidea</taxon>
        <taxon>Geometridae</taxon>
        <taxon>Larentiinae</taxon>
        <taxon>Operophtera</taxon>
    </lineage>
</organism>
<dbReference type="PROSITE" id="PS50294">
    <property type="entry name" value="WD_REPEATS_REGION"/>
    <property type="match status" value="1"/>
</dbReference>
<comment type="caution">
    <text evidence="2">The sequence shown here is derived from an EMBL/GenBank/DDBJ whole genome shotgun (WGS) entry which is preliminary data.</text>
</comment>
<dbReference type="InterPro" id="IPR001680">
    <property type="entry name" value="WD40_rpt"/>
</dbReference>
<proteinExistence type="predicted"/>
<name>A0A0L7LQP8_OPEBR</name>
<keyword evidence="3" id="KW-1185">Reference proteome</keyword>
<feature type="repeat" description="WD" evidence="1">
    <location>
        <begin position="20"/>
        <end position="54"/>
    </location>
</feature>
<dbReference type="AlphaFoldDB" id="A0A0L7LQP8"/>
<dbReference type="Proteomes" id="UP000037510">
    <property type="component" value="Unassembled WGS sequence"/>
</dbReference>
<dbReference type="SMART" id="SM00320">
    <property type="entry name" value="WD40"/>
    <property type="match status" value="1"/>
</dbReference>
<dbReference type="InterPro" id="IPR015943">
    <property type="entry name" value="WD40/YVTN_repeat-like_dom_sf"/>
</dbReference>
<gene>
    <name evidence="2" type="ORF">OBRU01_03989</name>
</gene>
<accession>A0A0L7LQP8</accession>
<reference evidence="2 3" key="1">
    <citation type="journal article" date="2015" name="Genome Biol. Evol.">
        <title>The genome of winter moth (Operophtera brumata) provides a genomic perspective on sexual dimorphism and phenology.</title>
        <authorList>
            <person name="Derks M.F."/>
            <person name="Smit S."/>
            <person name="Salis L."/>
            <person name="Schijlen E."/>
            <person name="Bossers A."/>
            <person name="Mateman C."/>
            <person name="Pijl A.S."/>
            <person name="de Ridder D."/>
            <person name="Groenen M.A."/>
            <person name="Visser M.E."/>
            <person name="Megens H.J."/>
        </authorList>
    </citation>
    <scope>NUCLEOTIDE SEQUENCE [LARGE SCALE GENOMIC DNA]</scope>
    <source>
        <strain evidence="2">WM2013NL</strain>
        <tissue evidence="2">Head and thorax</tissue>
    </source>
</reference>
<evidence type="ECO:0000313" key="2">
    <source>
        <dbReference type="EMBL" id="KOB77526.1"/>
    </source>
</evidence>
<dbReference type="Gene3D" id="2.130.10.10">
    <property type="entry name" value="YVTN repeat-like/Quinoprotein amine dehydrogenase"/>
    <property type="match status" value="1"/>
</dbReference>
<evidence type="ECO:0000313" key="3">
    <source>
        <dbReference type="Proteomes" id="UP000037510"/>
    </source>
</evidence>
<protein>
    <submittedName>
        <fullName evidence="2">Putative Methylosome protein</fullName>
    </submittedName>
</protein>
<dbReference type="SUPFAM" id="SSF50978">
    <property type="entry name" value="WD40 repeat-like"/>
    <property type="match status" value="1"/>
</dbReference>
<keyword evidence="1" id="KW-0853">WD repeat</keyword>
<dbReference type="EMBL" id="JTDY01000364">
    <property type="protein sequence ID" value="KOB77526.1"/>
    <property type="molecule type" value="Genomic_DNA"/>
</dbReference>
<evidence type="ECO:0000256" key="1">
    <source>
        <dbReference type="PROSITE-ProRule" id="PRU00221"/>
    </source>
</evidence>